<feature type="domain" description="Phosphoribosyltransferase" evidence="13">
    <location>
        <begin position="15"/>
        <end position="159"/>
    </location>
</feature>
<organism evidence="14 15">
    <name type="scientific">Archaeoglobus veneficus (strain DSM 11195 / SNP6)</name>
    <dbReference type="NCBI Taxonomy" id="693661"/>
    <lineage>
        <taxon>Archaea</taxon>
        <taxon>Methanobacteriati</taxon>
        <taxon>Methanobacteriota</taxon>
        <taxon>Archaeoglobi</taxon>
        <taxon>Archaeoglobales</taxon>
        <taxon>Archaeoglobaceae</taxon>
        <taxon>Archaeoglobus</taxon>
    </lineage>
</organism>
<dbReference type="InterPro" id="IPR000836">
    <property type="entry name" value="PRTase_dom"/>
</dbReference>
<evidence type="ECO:0000256" key="1">
    <source>
        <dbReference type="ARBA" id="ARBA00001946"/>
    </source>
</evidence>
<evidence type="ECO:0000256" key="12">
    <source>
        <dbReference type="ARBA" id="ARBA00022842"/>
    </source>
</evidence>
<keyword evidence="10" id="KW-0660">Purine salvage</keyword>
<dbReference type="GO" id="GO:0004422">
    <property type="term" value="F:hypoxanthine phosphoribosyltransferase activity"/>
    <property type="evidence" value="ECO:0007669"/>
    <property type="project" value="InterPro"/>
</dbReference>
<dbReference type="GO" id="GO:0032264">
    <property type="term" value="P:IMP salvage"/>
    <property type="evidence" value="ECO:0007669"/>
    <property type="project" value="TreeGrafter"/>
</dbReference>
<evidence type="ECO:0000256" key="11">
    <source>
        <dbReference type="ARBA" id="ARBA00022741"/>
    </source>
</evidence>
<evidence type="ECO:0000256" key="5">
    <source>
        <dbReference type="ARBA" id="ARBA00011895"/>
    </source>
</evidence>
<dbReference type="EC" id="2.4.2.8" evidence="5"/>
<dbReference type="GO" id="GO:0005829">
    <property type="term" value="C:cytosol"/>
    <property type="evidence" value="ECO:0007669"/>
    <property type="project" value="TreeGrafter"/>
</dbReference>
<evidence type="ECO:0000256" key="3">
    <source>
        <dbReference type="ARBA" id="ARBA00004669"/>
    </source>
</evidence>
<dbReference type="CDD" id="cd06223">
    <property type="entry name" value="PRTases_typeI"/>
    <property type="match status" value="1"/>
</dbReference>
<dbReference type="GO" id="GO:0006166">
    <property type="term" value="P:purine ribonucleoside salvage"/>
    <property type="evidence" value="ECO:0007669"/>
    <property type="project" value="UniProtKB-KW"/>
</dbReference>
<comment type="pathway">
    <text evidence="3">Purine metabolism; IMP biosynthesis via salvage pathway; IMP from hypoxanthine: step 1/1.</text>
</comment>
<dbReference type="InterPro" id="IPR050408">
    <property type="entry name" value="HGPRT"/>
</dbReference>
<name>F2KT77_ARCVS</name>
<dbReference type="Proteomes" id="UP000008136">
    <property type="component" value="Chromosome"/>
</dbReference>
<gene>
    <name evidence="14" type="ordered locus">Arcve_1097</name>
</gene>
<dbReference type="SUPFAM" id="SSF53271">
    <property type="entry name" value="PRTase-like"/>
    <property type="match status" value="1"/>
</dbReference>
<evidence type="ECO:0000259" key="13">
    <source>
        <dbReference type="Pfam" id="PF00156"/>
    </source>
</evidence>
<dbReference type="eggNOG" id="arCOG00040">
    <property type="taxonomic scope" value="Archaea"/>
</dbReference>
<dbReference type="InterPro" id="IPR005904">
    <property type="entry name" value="Hxn_phspho_trans"/>
</dbReference>
<dbReference type="Gene3D" id="3.40.50.2020">
    <property type="match status" value="1"/>
</dbReference>
<dbReference type="AlphaFoldDB" id="F2KT77"/>
<keyword evidence="11" id="KW-0547">Nucleotide-binding</keyword>
<keyword evidence="15" id="KW-1185">Reference proteome</keyword>
<evidence type="ECO:0000256" key="4">
    <source>
        <dbReference type="ARBA" id="ARBA00008391"/>
    </source>
</evidence>
<dbReference type="HOGENOM" id="CLU_073615_0_0_2"/>
<dbReference type="GO" id="GO:0032263">
    <property type="term" value="P:GMP salvage"/>
    <property type="evidence" value="ECO:0007669"/>
    <property type="project" value="TreeGrafter"/>
</dbReference>
<dbReference type="GO" id="GO:0046100">
    <property type="term" value="P:hypoxanthine metabolic process"/>
    <property type="evidence" value="ECO:0007669"/>
    <property type="project" value="TreeGrafter"/>
</dbReference>
<dbReference type="STRING" id="693661.Arcve_1097"/>
<reference evidence="14 15" key="1">
    <citation type="submission" date="2011-03" db="EMBL/GenBank/DDBJ databases">
        <title>The complete genome of Archaeoglobus veneficus SNP6.</title>
        <authorList>
            <consortium name="US DOE Joint Genome Institute (JGI-PGF)"/>
            <person name="Lucas S."/>
            <person name="Copeland A."/>
            <person name="Lapidus A."/>
            <person name="Bruce D."/>
            <person name="Goodwin L."/>
            <person name="Pitluck S."/>
            <person name="Kyrpides N."/>
            <person name="Mavromatis K."/>
            <person name="Pagani I."/>
            <person name="Ivanova N."/>
            <person name="Mikhailova N."/>
            <person name="Lu M."/>
            <person name="Detter J.C."/>
            <person name="Tapia R."/>
            <person name="Han C."/>
            <person name="Land M."/>
            <person name="Hauser L."/>
            <person name="Markowitz V."/>
            <person name="Cheng J.-F."/>
            <person name="Hugenholtz P."/>
            <person name="Woyke T."/>
            <person name="Wu D."/>
            <person name="Spring S."/>
            <person name="Brambilla E."/>
            <person name="Klenk H.-P."/>
            <person name="Eisen J.A."/>
        </authorList>
    </citation>
    <scope>NUCLEOTIDE SEQUENCE [LARGE SCALE GENOMIC DNA]</scope>
    <source>
        <strain>SNP6</strain>
    </source>
</reference>
<dbReference type="EMBL" id="CP002588">
    <property type="protein sequence ID" value="AEA47107.1"/>
    <property type="molecule type" value="Genomic_DNA"/>
</dbReference>
<evidence type="ECO:0000256" key="7">
    <source>
        <dbReference type="ARBA" id="ARBA00022676"/>
    </source>
</evidence>
<dbReference type="FunFam" id="3.40.50.2020:FF:000006">
    <property type="entry name" value="Hypoxanthine phosphoribosyltransferase"/>
    <property type="match status" value="1"/>
</dbReference>
<keyword evidence="8 14" id="KW-0808">Transferase</keyword>
<keyword evidence="9" id="KW-0479">Metal-binding</keyword>
<keyword evidence="6" id="KW-0963">Cytoplasm</keyword>
<dbReference type="PANTHER" id="PTHR43340:SF1">
    <property type="entry name" value="HYPOXANTHINE PHOSPHORIBOSYLTRANSFERASE"/>
    <property type="match status" value="1"/>
</dbReference>
<dbReference type="Pfam" id="PF00156">
    <property type="entry name" value="Pribosyltran"/>
    <property type="match status" value="1"/>
</dbReference>
<evidence type="ECO:0000256" key="8">
    <source>
        <dbReference type="ARBA" id="ARBA00022679"/>
    </source>
</evidence>
<evidence type="ECO:0000313" key="14">
    <source>
        <dbReference type="EMBL" id="AEA47107.1"/>
    </source>
</evidence>
<evidence type="ECO:0000256" key="10">
    <source>
        <dbReference type="ARBA" id="ARBA00022726"/>
    </source>
</evidence>
<dbReference type="GO" id="GO:0000166">
    <property type="term" value="F:nucleotide binding"/>
    <property type="evidence" value="ECO:0007669"/>
    <property type="project" value="UniProtKB-KW"/>
</dbReference>
<accession>F2KT77</accession>
<dbReference type="PANTHER" id="PTHR43340">
    <property type="entry name" value="HYPOXANTHINE-GUANINE PHOSPHORIBOSYLTRANSFERASE"/>
    <property type="match status" value="1"/>
</dbReference>
<evidence type="ECO:0000256" key="9">
    <source>
        <dbReference type="ARBA" id="ARBA00022723"/>
    </source>
</evidence>
<comment type="cofactor">
    <cofactor evidence="1">
        <name>Mg(2+)</name>
        <dbReference type="ChEBI" id="CHEBI:18420"/>
    </cofactor>
</comment>
<evidence type="ECO:0000256" key="2">
    <source>
        <dbReference type="ARBA" id="ARBA00004496"/>
    </source>
</evidence>
<keyword evidence="12" id="KW-0460">Magnesium</keyword>
<protein>
    <recommendedName>
        <fullName evidence="5">hypoxanthine phosphoribosyltransferase</fullName>
        <ecNumber evidence="5">2.4.2.8</ecNumber>
    </recommendedName>
</protein>
<evidence type="ECO:0000313" key="15">
    <source>
        <dbReference type="Proteomes" id="UP000008136"/>
    </source>
</evidence>
<proteinExistence type="inferred from homology"/>
<dbReference type="InterPro" id="IPR029057">
    <property type="entry name" value="PRTase-like"/>
</dbReference>
<dbReference type="GO" id="GO:0000287">
    <property type="term" value="F:magnesium ion binding"/>
    <property type="evidence" value="ECO:0007669"/>
    <property type="project" value="TreeGrafter"/>
</dbReference>
<comment type="subcellular location">
    <subcellularLocation>
        <location evidence="2">Cytoplasm</location>
    </subcellularLocation>
</comment>
<evidence type="ECO:0000256" key="6">
    <source>
        <dbReference type="ARBA" id="ARBA00022490"/>
    </source>
</evidence>
<sequence length="174" mass="19824">MELELLIGGEEIRGRVKELAEQISKDYRDRIGDETPLLIGILNGAFIFLADLIRELSIPVEVDFVKLKSYVGTNSTGTVEVKLDVEREIEGRDVIVVEDIIDTGITMEFFLNRLKKKKPKSIAVCTLLDKPERRIVDVKPDYVGFTIPDYFVVGYGLDFNGRYRELPAIYRVKP</sequence>
<dbReference type="KEGG" id="ave:Arcve_1097"/>
<dbReference type="GO" id="GO:0006178">
    <property type="term" value="P:guanine salvage"/>
    <property type="evidence" value="ECO:0007669"/>
    <property type="project" value="TreeGrafter"/>
</dbReference>
<keyword evidence="7 14" id="KW-0328">Glycosyltransferase</keyword>
<comment type="similarity">
    <text evidence="4">Belongs to the purine/pyrimidine phosphoribosyltransferase family.</text>
</comment>
<dbReference type="NCBIfam" id="TIGR01203">
    <property type="entry name" value="HGPRTase"/>
    <property type="match status" value="1"/>
</dbReference>